<proteinExistence type="predicted"/>
<feature type="signal peptide" evidence="1">
    <location>
        <begin position="1"/>
        <end position="20"/>
    </location>
</feature>
<dbReference type="EMBL" id="ML987193">
    <property type="protein sequence ID" value="KAF2251530.1"/>
    <property type="molecule type" value="Genomic_DNA"/>
</dbReference>
<organism evidence="2 3">
    <name type="scientific">Trematosphaeria pertusa</name>
    <dbReference type="NCBI Taxonomy" id="390896"/>
    <lineage>
        <taxon>Eukaryota</taxon>
        <taxon>Fungi</taxon>
        <taxon>Dikarya</taxon>
        <taxon>Ascomycota</taxon>
        <taxon>Pezizomycotina</taxon>
        <taxon>Dothideomycetes</taxon>
        <taxon>Pleosporomycetidae</taxon>
        <taxon>Pleosporales</taxon>
        <taxon>Massarineae</taxon>
        <taxon>Trematosphaeriaceae</taxon>
        <taxon>Trematosphaeria</taxon>
    </lineage>
</organism>
<evidence type="ECO:0000256" key="1">
    <source>
        <dbReference type="SAM" id="SignalP"/>
    </source>
</evidence>
<sequence length="161" mass="18221">MHMLALLTVLWAFLTPMVTGYAHGRCSFHAQINQFCYKHPDNTWDTATHLKMPYIKDNDHKVITVPAGGQPVPVAALEGWRIKGLDKDLWTRWEPYGPPLGGKEAFTYGESQCMFNSADGKDKNKCGDCSWGKWTKGDLHCSEGKIPFDWRTSDMDCSFNC</sequence>
<dbReference type="GeneID" id="54588807"/>
<dbReference type="RefSeq" id="XP_033686534.1">
    <property type="nucleotide sequence ID" value="XM_033835477.1"/>
</dbReference>
<dbReference type="Proteomes" id="UP000800094">
    <property type="component" value="Unassembled WGS sequence"/>
</dbReference>
<evidence type="ECO:0000313" key="3">
    <source>
        <dbReference type="Proteomes" id="UP000800094"/>
    </source>
</evidence>
<reference evidence="2" key="1">
    <citation type="journal article" date="2020" name="Stud. Mycol.">
        <title>101 Dothideomycetes genomes: a test case for predicting lifestyles and emergence of pathogens.</title>
        <authorList>
            <person name="Haridas S."/>
            <person name="Albert R."/>
            <person name="Binder M."/>
            <person name="Bloem J."/>
            <person name="Labutti K."/>
            <person name="Salamov A."/>
            <person name="Andreopoulos B."/>
            <person name="Baker S."/>
            <person name="Barry K."/>
            <person name="Bills G."/>
            <person name="Bluhm B."/>
            <person name="Cannon C."/>
            <person name="Castanera R."/>
            <person name="Culley D."/>
            <person name="Daum C."/>
            <person name="Ezra D."/>
            <person name="Gonzalez J."/>
            <person name="Henrissat B."/>
            <person name="Kuo A."/>
            <person name="Liang C."/>
            <person name="Lipzen A."/>
            <person name="Lutzoni F."/>
            <person name="Magnuson J."/>
            <person name="Mondo S."/>
            <person name="Nolan M."/>
            <person name="Ohm R."/>
            <person name="Pangilinan J."/>
            <person name="Park H.-J."/>
            <person name="Ramirez L."/>
            <person name="Alfaro M."/>
            <person name="Sun H."/>
            <person name="Tritt A."/>
            <person name="Yoshinaga Y."/>
            <person name="Zwiers L.-H."/>
            <person name="Turgeon B."/>
            <person name="Goodwin S."/>
            <person name="Spatafora J."/>
            <person name="Crous P."/>
            <person name="Grigoriev I."/>
        </authorList>
    </citation>
    <scope>NUCLEOTIDE SEQUENCE</scope>
    <source>
        <strain evidence="2">CBS 122368</strain>
    </source>
</reference>
<keyword evidence="1" id="KW-0732">Signal</keyword>
<feature type="chain" id="PRO_5025486757" evidence="1">
    <location>
        <begin position="21"/>
        <end position="161"/>
    </location>
</feature>
<gene>
    <name evidence="2" type="ORF">BU26DRAFT_603931</name>
</gene>
<protein>
    <submittedName>
        <fullName evidence="2">Uncharacterized protein</fullName>
    </submittedName>
</protein>
<evidence type="ECO:0000313" key="2">
    <source>
        <dbReference type="EMBL" id="KAF2251530.1"/>
    </source>
</evidence>
<name>A0A6A6IPL7_9PLEO</name>
<keyword evidence="3" id="KW-1185">Reference proteome</keyword>
<accession>A0A6A6IPL7</accession>
<dbReference type="AlphaFoldDB" id="A0A6A6IPL7"/>